<comment type="caution">
    <text evidence="4">The sequence shown here is derived from an EMBL/GenBank/DDBJ whole genome shotgun (WGS) entry which is preliminary data.</text>
</comment>
<dbReference type="InterPro" id="IPR050115">
    <property type="entry name" value="Proteasome_alpha"/>
</dbReference>
<evidence type="ECO:0008006" key="6">
    <source>
        <dbReference type="Google" id="ProtNLM"/>
    </source>
</evidence>
<organism evidence="4 5">
    <name type="scientific">Polarella glacialis</name>
    <name type="common">Dinoflagellate</name>
    <dbReference type="NCBI Taxonomy" id="89957"/>
    <lineage>
        <taxon>Eukaryota</taxon>
        <taxon>Sar</taxon>
        <taxon>Alveolata</taxon>
        <taxon>Dinophyceae</taxon>
        <taxon>Suessiales</taxon>
        <taxon>Suessiaceae</taxon>
        <taxon>Polarella</taxon>
    </lineage>
</organism>
<dbReference type="PROSITE" id="PS51475">
    <property type="entry name" value="PROTEASOME_ALPHA_2"/>
    <property type="match status" value="1"/>
</dbReference>
<feature type="region of interest" description="Disordered" evidence="3">
    <location>
        <begin position="184"/>
        <end position="211"/>
    </location>
</feature>
<comment type="similarity">
    <text evidence="2">Belongs to the peptidase T1A family.</text>
</comment>
<name>A0A813DUQ7_POLGL</name>
<dbReference type="OMA" id="EQGPHIY"/>
<feature type="compositionally biased region" description="Low complexity" evidence="3">
    <location>
        <begin position="193"/>
        <end position="211"/>
    </location>
</feature>
<dbReference type="Pfam" id="PF00227">
    <property type="entry name" value="Proteasome"/>
    <property type="match status" value="1"/>
</dbReference>
<dbReference type="InterPro" id="IPR029055">
    <property type="entry name" value="Ntn_hydrolases_N"/>
</dbReference>
<dbReference type="AlphaFoldDB" id="A0A813DUQ7"/>
<proteinExistence type="inferred from homology"/>
<evidence type="ECO:0000256" key="2">
    <source>
        <dbReference type="PROSITE-ProRule" id="PRU00808"/>
    </source>
</evidence>
<reference evidence="4" key="1">
    <citation type="submission" date="2021-02" db="EMBL/GenBank/DDBJ databases">
        <authorList>
            <person name="Dougan E. K."/>
            <person name="Rhodes N."/>
            <person name="Thang M."/>
            <person name="Chan C."/>
        </authorList>
    </citation>
    <scope>NUCLEOTIDE SEQUENCE</scope>
</reference>
<feature type="non-terminal residue" evidence="4">
    <location>
        <position position="211"/>
    </location>
</feature>
<dbReference type="GO" id="GO:0019773">
    <property type="term" value="C:proteasome core complex, alpha-subunit complex"/>
    <property type="evidence" value="ECO:0007669"/>
    <property type="project" value="UniProtKB-UniRule"/>
</dbReference>
<protein>
    <recommendedName>
        <fullName evidence="6">Proteasome subunit alpha type</fullName>
    </recommendedName>
</protein>
<gene>
    <name evidence="4" type="ORF">PGLA1383_LOCUS8149</name>
</gene>
<keyword evidence="1 2" id="KW-0647">Proteasome</keyword>
<dbReference type="GO" id="GO:0051603">
    <property type="term" value="P:proteolysis involved in protein catabolic process"/>
    <property type="evidence" value="ECO:0007669"/>
    <property type="project" value="InterPro"/>
</dbReference>
<dbReference type="SUPFAM" id="SSF56235">
    <property type="entry name" value="N-terminal nucleophile aminohydrolases (Ntn hydrolases)"/>
    <property type="match status" value="1"/>
</dbReference>
<evidence type="ECO:0000256" key="3">
    <source>
        <dbReference type="SAM" id="MobiDB-lite"/>
    </source>
</evidence>
<keyword evidence="5" id="KW-1185">Reference proteome</keyword>
<dbReference type="PANTHER" id="PTHR11599">
    <property type="entry name" value="PROTEASOME SUBUNIT ALPHA/BETA"/>
    <property type="match status" value="1"/>
</dbReference>
<dbReference type="EMBL" id="CAJNNV010003668">
    <property type="protein sequence ID" value="CAE8589385.1"/>
    <property type="molecule type" value="Genomic_DNA"/>
</dbReference>
<accession>A0A813DUQ7</accession>
<dbReference type="InterPro" id="IPR001353">
    <property type="entry name" value="Proteasome_sua/b"/>
</dbReference>
<evidence type="ECO:0000313" key="4">
    <source>
        <dbReference type="EMBL" id="CAE8589385.1"/>
    </source>
</evidence>
<sequence>ATHQQKIFKIDNHMAIGISGLTADARVLAEYMRNETLNHDYIYDAPMNVGRLVAQVADKSQQKTQSASKRPFGVGLLVVGVDDKGPHVYETCPSGNCFEYYAMAIGGRSTSARTYLEKNFSDFEGADEATLVKHALEAMNKTTASDQTLSVKNTAVAVISLEKPFRELNDAELQVFLDKLEAKAAEADEPEETTAVAPAEETPAEAMDTSG</sequence>
<dbReference type="Proteomes" id="UP000654075">
    <property type="component" value="Unassembled WGS sequence"/>
</dbReference>
<evidence type="ECO:0000256" key="1">
    <source>
        <dbReference type="ARBA" id="ARBA00022942"/>
    </source>
</evidence>
<dbReference type="InterPro" id="IPR023332">
    <property type="entry name" value="Proteasome_alpha-type"/>
</dbReference>
<dbReference type="Gene3D" id="3.60.20.10">
    <property type="entry name" value="Glutamine Phosphoribosylpyrophosphate, subunit 1, domain 1"/>
    <property type="match status" value="1"/>
</dbReference>
<evidence type="ECO:0000313" key="5">
    <source>
        <dbReference type="Proteomes" id="UP000654075"/>
    </source>
</evidence>
<dbReference type="OrthoDB" id="431557at2759"/>